<reference evidence="1 2" key="1">
    <citation type="submission" date="2016-10" db="EMBL/GenBank/DDBJ databases">
        <authorList>
            <person name="de Groot N.N."/>
        </authorList>
    </citation>
    <scope>NUCLEOTIDE SEQUENCE [LARGE SCALE GENOMIC DNA]</scope>
    <source>
        <strain evidence="1 2">StLB037</strain>
    </source>
</reference>
<dbReference type="RefSeq" id="WP_074694141.1">
    <property type="nucleotide sequence ID" value="NZ_FNJN01000001.1"/>
</dbReference>
<proteinExistence type="predicted"/>
<dbReference type="Gene3D" id="1.10.287.1700">
    <property type="match status" value="1"/>
</dbReference>
<accession>A0A1H0KXD8</accession>
<gene>
    <name evidence="1" type="ORF">SAMN04487788_0239</name>
</gene>
<protein>
    <submittedName>
        <fullName evidence="1">FliJ protein</fullName>
    </submittedName>
</protein>
<evidence type="ECO:0000313" key="2">
    <source>
        <dbReference type="Proteomes" id="UP000186456"/>
    </source>
</evidence>
<dbReference type="Proteomes" id="UP000186456">
    <property type="component" value="Unassembled WGS sequence"/>
</dbReference>
<dbReference type="InterPro" id="IPR053716">
    <property type="entry name" value="Flag_assembly_chemotaxis_eff"/>
</dbReference>
<dbReference type="AlphaFoldDB" id="A0A1H0KXD8"/>
<sequence length="141" mass="14793">MTFPLSGLLRVRGVQERAAAESSSLARSEAAAAETAVEQAVSSLSEITTAIDDAATLLALAAARSSGQAALADLRTLARLRRDAAEAASAAHVEARRELKGLERLEDAHLESELARERRAEQSALDEMAVVRAARDEGSAA</sequence>
<dbReference type="EMBL" id="FNJN01000001">
    <property type="protein sequence ID" value="SDO60599.1"/>
    <property type="molecule type" value="Genomic_DNA"/>
</dbReference>
<organism evidence="1 2">
    <name type="scientific">Microbacterium testaceum (strain StLB037)</name>
    <dbReference type="NCBI Taxonomy" id="979556"/>
    <lineage>
        <taxon>Bacteria</taxon>
        <taxon>Bacillati</taxon>
        <taxon>Actinomycetota</taxon>
        <taxon>Actinomycetes</taxon>
        <taxon>Micrococcales</taxon>
        <taxon>Microbacteriaceae</taxon>
        <taxon>Microbacterium</taxon>
    </lineage>
</organism>
<evidence type="ECO:0000313" key="1">
    <source>
        <dbReference type="EMBL" id="SDO60599.1"/>
    </source>
</evidence>
<name>A0A1H0KXD8_MICTS</name>